<dbReference type="PANTHER" id="PTHR24027">
    <property type="entry name" value="CADHERIN-23"/>
    <property type="match status" value="1"/>
</dbReference>
<dbReference type="GO" id="GO:0016342">
    <property type="term" value="C:catenin complex"/>
    <property type="evidence" value="ECO:0007669"/>
    <property type="project" value="TreeGrafter"/>
</dbReference>
<dbReference type="SMART" id="SM00112">
    <property type="entry name" value="CA"/>
    <property type="match status" value="1"/>
</dbReference>
<dbReference type="FunFam" id="2.60.40.60:FF:000012">
    <property type="entry name" value="Cadherin 24"/>
    <property type="match status" value="1"/>
</dbReference>
<comment type="subcellular location">
    <subcellularLocation>
        <location evidence="1">Cell membrane</location>
        <topology evidence="1">Single-pass type I membrane protein</topology>
    </subcellularLocation>
</comment>
<dbReference type="InterPro" id="IPR020894">
    <property type="entry name" value="Cadherin_CS"/>
</dbReference>
<keyword evidence="9" id="KW-1133">Transmembrane helix</keyword>
<sequence>MAGSVGGLSGSTTINITLSDVNDNPPKFPQKSYQLYVTELTPVGKAVGRIQAFDEDEGPNAEMSYSITNSEAAAIFDISPDPTHREGIISLKQPLNHEKRKVHTLNIEVWNPQPESRYSHLGPFRDSTSLQVIVGDVDEPPLFSMDFYILDVYENSPAGTQVGTVSARDPDTTNSAIRWVVLWILLMTILHKYTKTCTNCNLLDKPAVMCSSFISGT</sequence>
<dbReference type="GO" id="GO:0044331">
    <property type="term" value="P:cell-cell adhesion mediated by cadherin"/>
    <property type="evidence" value="ECO:0007669"/>
    <property type="project" value="TreeGrafter"/>
</dbReference>
<dbReference type="InterPro" id="IPR039808">
    <property type="entry name" value="Cadherin"/>
</dbReference>
<dbReference type="GO" id="GO:0008013">
    <property type="term" value="F:beta-catenin binding"/>
    <property type="evidence" value="ECO:0007669"/>
    <property type="project" value="TreeGrafter"/>
</dbReference>
<reference evidence="14" key="2">
    <citation type="submission" date="2025-09" db="UniProtKB">
        <authorList>
            <consortium name="Ensembl"/>
        </authorList>
    </citation>
    <scope>IDENTIFICATION</scope>
</reference>
<dbReference type="InterPro" id="IPR015919">
    <property type="entry name" value="Cadherin-like_sf"/>
</dbReference>
<evidence type="ECO:0000256" key="1">
    <source>
        <dbReference type="ARBA" id="ARBA00004251"/>
    </source>
</evidence>
<dbReference type="Pfam" id="PF00028">
    <property type="entry name" value="Cadherin"/>
    <property type="match status" value="1"/>
</dbReference>
<evidence type="ECO:0000313" key="14">
    <source>
        <dbReference type="Ensembl" id="ENSPMGP00000029502.1"/>
    </source>
</evidence>
<dbReference type="GO" id="GO:0000902">
    <property type="term" value="P:cell morphogenesis"/>
    <property type="evidence" value="ECO:0007669"/>
    <property type="project" value="TreeGrafter"/>
</dbReference>
<evidence type="ECO:0000256" key="5">
    <source>
        <dbReference type="ARBA" id="ARBA00022729"/>
    </source>
</evidence>
<evidence type="ECO:0000256" key="12">
    <source>
        <dbReference type="PROSITE-ProRule" id="PRU00043"/>
    </source>
</evidence>
<protein>
    <recommendedName>
        <fullName evidence="13">Cadherin domain-containing protein</fullName>
    </recommendedName>
</protein>
<dbReference type="GO" id="GO:0007156">
    <property type="term" value="P:homophilic cell adhesion via plasma membrane adhesion molecules"/>
    <property type="evidence" value="ECO:0007669"/>
    <property type="project" value="InterPro"/>
</dbReference>
<evidence type="ECO:0000256" key="6">
    <source>
        <dbReference type="ARBA" id="ARBA00022737"/>
    </source>
</evidence>
<dbReference type="STRING" id="409849.ENSPMGP00000029502"/>
<keyword evidence="10" id="KW-0472">Membrane</keyword>
<dbReference type="SUPFAM" id="SSF49313">
    <property type="entry name" value="Cadherin-like"/>
    <property type="match status" value="2"/>
</dbReference>
<keyword evidence="2" id="KW-1003">Cell membrane</keyword>
<keyword evidence="6" id="KW-0677">Repeat</keyword>
<dbReference type="GO" id="GO:0005912">
    <property type="term" value="C:adherens junction"/>
    <property type="evidence" value="ECO:0007669"/>
    <property type="project" value="TreeGrafter"/>
</dbReference>
<evidence type="ECO:0000256" key="10">
    <source>
        <dbReference type="ARBA" id="ARBA00023136"/>
    </source>
</evidence>
<dbReference type="PROSITE" id="PS50268">
    <property type="entry name" value="CADHERIN_2"/>
    <property type="match status" value="2"/>
</dbReference>
<dbReference type="PRINTS" id="PR00205">
    <property type="entry name" value="CADHERIN"/>
</dbReference>
<dbReference type="GO" id="GO:0016339">
    <property type="term" value="P:calcium-dependent cell-cell adhesion via plasma membrane cell adhesion molecules"/>
    <property type="evidence" value="ECO:0007669"/>
    <property type="project" value="TreeGrafter"/>
</dbReference>
<dbReference type="GO" id="GO:0007043">
    <property type="term" value="P:cell-cell junction assembly"/>
    <property type="evidence" value="ECO:0007669"/>
    <property type="project" value="TreeGrafter"/>
</dbReference>
<feature type="domain" description="Cadherin" evidence="13">
    <location>
        <begin position="7"/>
        <end position="28"/>
    </location>
</feature>
<dbReference type="PROSITE" id="PS00232">
    <property type="entry name" value="CADHERIN_1"/>
    <property type="match status" value="1"/>
</dbReference>
<keyword evidence="4" id="KW-0479">Metal-binding</keyword>
<evidence type="ECO:0000256" key="11">
    <source>
        <dbReference type="ARBA" id="ARBA00023180"/>
    </source>
</evidence>
<evidence type="ECO:0000256" key="9">
    <source>
        <dbReference type="ARBA" id="ARBA00022989"/>
    </source>
</evidence>
<keyword evidence="7 12" id="KW-0106">Calcium</keyword>
<feature type="domain" description="Cadherin" evidence="13">
    <location>
        <begin position="29"/>
        <end position="143"/>
    </location>
</feature>
<keyword evidence="11" id="KW-0325">Glycoprotein</keyword>
<dbReference type="GO" id="GO:0045296">
    <property type="term" value="F:cadherin binding"/>
    <property type="evidence" value="ECO:0007669"/>
    <property type="project" value="TreeGrafter"/>
</dbReference>
<organism evidence="14 15">
    <name type="scientific">Periophthalmus magnuspinnatus</name>
    <dbReference type="NCBI Taxonomy" id="409849"/>
    <lineage>
        <taxon>Eukaryota</taxon>
        <taxon>Metazoa</taxon>
        <taxon>Chordata</taxon>
        <taxon>Craniata</taxon>
        <taxon>Vertebrata</taxon>
        <taxon>Euteleostomi</taxon>
        <taxon>Actinopterygii</taxon>
        <taxon>Neopterygii</taxon>
        <taxon>Teleostei</taxon>
        <taxon>Neoteleostei</taxon>
        <taxon>Acanthomorphata</taxon>
        <taxon>Gobiaria</taxon>
        <taxon>Gobiiformes</taxon>
        <taxon>Gobioidei</taxon>
        <taxon>Gobiidae</taxon>
        <taxon>Oxudercinae</taxon>
        <taxon>Periophthalmus</taxon>
    </lineage>
</organism>
<dbReference type="AlphaFoldDB" id="A0A3B4BLW5"/>
<name>A0A3B4BLW5_9GOBI</name>
<accession>A0A3B4BLW5</accession>
<dbReference type="InterPro" id="IPR002126">
    <property type="entry name" value="Cadherin-like_dom"/>
</dbReference>
<reference evidence="14" key="1">
    <citation type="submission" date="2025-08" db="UniProtKB">
        <authorList>
            <consortium name="Ensembl"/>
        </authorList>
    </citation>
    <scope>IDENTIFICATION</scope>
</reference>
<proteinExistence type="predicted"/>
<dbReference type="Gene3D" id="2.60.40.60">
    <property type="entry name" value="Cadherins"/>
    <property type="match status" value="3"/>
</dbReference>
<dbReference type="Proteomes" id="UP000261520">
    <property type="component" value="Unplaced"/>
</dbReference>
<evidence type="ECO:0000313" key="15">
    <source>
        <dbReference type="Proteomes" id="UP000261520"/>
    </source>
</evidence>
<dbReference type="GO" id="GO:0016477">
    <property type="term" value="P:cell migration"/>
    <property type="evidence" value="ECO:0007669"/>
    <property type="project" value="TreeGrafter"/>
</dbReference>
<evidence type="ECO:0000256" key="8">
    <source>
        <dbReference type="ARBA" id="ARBA00022889"/>
    </source>
</evidence>
<dbReference type="GO" id="GO:0034332">
    <property type="term" value="P:adherens junction organization"/>
    <property type="evidence" value="ECO:0007669"/>
    <property type="project" value="TreeGrafter"/>
</dbReference>
<keyword evidence="8" id="KW-0130">Cell adhesion</keyword>
<evidence type="ECO:0000256" key="4">
    <source>
        <dbReference type="ARBA" id="ARBA00022723"/>
    </source>
</evidence>
<evidence type="ECO:0000256" key="2">
    <source>
        <dbReference type="ARBA" id="ARBA00022475"/>
    </source>
</evidence>
<dbReference type="PANTHER" id="PTHR24027:SF106">
    <property type="entry name" value="CADHERIN-18"/>
    <property type="match status" value="1"/>
</dbReference>
<dbReference type="CDD" id="cd11304">
    <property type="entry name" value="Cadherin_repeat"/>
    <property type="match status" value="2"/>
</dbReference>
<keyword evidence="3" id="KW-0812">Transmembrane</keyword>
<dbReference type="GO" id="GO:0005509">
    <property type="term" value="F:calcium ion binding"/>
    <property type="evidence" value="ECO:0007669"/>
    <property type="project" value="UniProtKB-UniRule"/>
</dbReference>
<evidence type="ECO:0000256" key="7">
    <source>
        <dbReference type="ARBA" id="ARBA00022837"/>
    </source>
</evidence>
<evidence type="ECO:0000256" key="3">
    <source>
        <dbReference type="ARBA" id="ARBA00022692"/>
    </source>
</evidence>
<keyword evidence="5" id="KW-0732">Signal</keyword>
<dbReference type="Ensembl" id="ENSPMGT00000031401.1">
    <property type="protein sequence ID" value="ENSPMGP00000029502.1"/>
    <property type="gene ID" value="ENSPMGG00000023737.1"/>
</dbReference>
<keyword evidence="15" id="KW-1185">Reference proteome</keyword>
<evidence type="ECO:0000259" key="13">
    <source>
        <dbReference type="PROSITE" id="PS50268"/>
    </source>
</evidence>